<dbReference type="SUPFAM" id="SSF47384">
    <property type="entry name" value="Homodimeric domain of signal transducing histidine kinase"/>
    <property type="match status" value="1"/>
</dbReference>
<dbReference type="InterPro" id="IPR004358">
    <property type="entry name" value="Sig_transdc_His_kin-like_C"/>
</dbReference>
<evidence type="ECO:0000256" key="3">
    <source>
        <dbReference type="ARBA" id="ARBA00012438"/>
    </source>
</evidence>
<dbReference type="SUPFAM" id="SSF158472">
    <property type="entry name" value="HAMP domain-like"/>
    <property type="match status" value="1"/>
</dbReference>
<dbReference type="InterPro" id="IPR003660">
    <property type="entry name" value="HAMP_dom"/>
</dbReference>
<keyword evidence="8 12" id="KW-1133">Transmembrane helix</keyword>
<evidence type="ECO:0000256" key="1">
    <source>
        <dbReference type="ARBA" id="ARBA00000085"/>
    </source>
</evidence>
<evidence type="ECO:0000313" key="15">
    <source>
        <dbReference type="EMBL" id="WUQ84850.1"/>
    </source>
</evidence>
<dbReference type="PANTHER" id="PTHR45436">
    <property type="entry name" value="SENSOR HISTIDINE KINASE YKOH"/>
    <property type="match status" value="1"/>
</dbReference>
<dbReference type="InterPro" id="IPR003594">
    <property type="entry name" value="HATPase_dom"/>
</dbReference>
<feature type="compositionally biased region" description="Polar residues" evidence="11">
    <location>
        <begin position="438"/>
        <end position="449"/>
    </location>
</feature>
<gene>
    <name evidence="15" type="ORF">OHA16_18885</name>
</gene>
<evidence type="ECO:0000256" key="8">
    <source>
        <dbReference type="ARBA" id="ARBA00022989"/>
    </source>
</evidence>
<comment type="subcellular location">
    <subcellularLocation>
        <location evidence="2">Cell membrane</location>
    </subcellularLocation>
</comment>
<dbReference type="InterPro" id="IPR050428">
    <property type="entry name" value="TCS_sensor_his_kinase"/>
</dbReference>
<evidence type="ECO:0000256" key="11">
    <source>
        <dbReference type="SAM" id="MobiDB-lite"/>
    </source>
</evidence>
<dbReference type="InterPro" id="IPR036097">
    <property type="entry name" value="HisK_dim/P_sf"/>
</dbReference>
<keyword evidence="4" id="KW-0597">Phosphoprotein</keyword>
<feature type="region of interest" description="Disordered" evidence="11">
    <location>
        <begin position="1"/>
        <end position="20"/>
    </location>
</feature>
<dbReference type="InterPro" id="IPR005467">
    <property type="entry name" value="His_kinase_dom"/>
</dbReference>
<dbReference type="CDD" id="cd00082">
    <property type="entry name" value="HisKA"/>
    <property type="match status" value="1"/>
</dbReference>
<keyword evidence="9" id="KW-0902">Two-component regulatory system</keyword>
<evidence type="ECO:0000259" key="14">
    <source>
        <dbReference type="PROSITE" id="PS50885"/>
    </source>
</evidence>
<feature type="domain" description="HAMP" evidence="14">
    <location>
        <begin position="148"/>
        <end position="201"/>
    </location>
</feature>
<dbReference type="RefSeq" id="WP_328955673.1">
    <property type="nucleotide sequence ID" value="NZ_CP108110.1"/>
</dbReference>
<feature type="transmembrane region" description="Helical" evidence="12">
    <location>
        <begin position="124"/>
        <end position="147"/>
    </location>
</feature>
<feature type="transmembrane region" description="Helical" evidence="12">
    <location>
        <begin position="36"/>
        <end position="57"/>
    </location>
</feature>
<feature type="domain" description="Histidine kinase" evidence="13">
    <location>
        <begin position="209"/>
        <end position="420"/>
    </location>
</feature>
<keyword evidence="7 15" id="KW-0418">Kinase</keyword>
<evidence type="ECO:0000256" key="4">
    <source>
        <dbReference type="ARBA" id="ARBA00022553"/>
    </source>
</evidence>
<evidence type="ECO:0000259" key="13">
    <source>
        <dbReference type="PROSITE" id="PS50109"/>
    </source>
</evidence>
<dbReference type="Gene3D" id="3.30.565.10">
    <property type="entry name" value="Histidine kinase-like ATPase, C-terminal domain"/>
    <property type="match status" value="1"/>
</dbReference>
<sequence>MKAAPVHPDPVHPPVQADHPRKVRRLLPTVRVRLTALYGGLFFLAGTLLITVIYLWFQQRTATARAVSVGTEAGTPLGSRSPVVGPLPSLPGQWQQSAVQPPDIVPGAVADAIARYRHEMLQELLTVSGIALALLVLLAMLLGWWMAGHVLRPVHAITTTARRLSWENLHERIALTGPRDEFKELADTFDDLLDRLHNAFSSQRRFIANASHELRTPLTIQRAAIQIGLADTSPSPDSLNTVRQQLLDANRRAERLIDGLLLLAQGEQGLTHREPVALDEVAAEVARQHESVATASGVTVDLDLHPVSVLGNPVLLTHLVTNLVQNAIRHNHRGGALQIRTSPHGGLVVHNSGPYVPADTLPELFEPFRRGVTARTGSTQGAGLGLSIVRSIAQVHAGTVTARPNPDGGLEVHVSLPQLPTVAIGTRIPRPAPAGYRSPQTNSPVSPST</sequence>
<evidence type="ECO:0000256" key="10">
    <source>
        <dbReference type="ARBA" id="ARBA00023136"/>
    </source>
</evidence>
<evidence type="ECO:0000256" key="7">
    <source>
        <dbReference type="ARBA" id="ARBA00022777"/>
    </source>
</evidence>
<keyword evidence="10 12" id="KW-0472">Membrane</keyword>
<dbReference type="InterPro" id="IPR003661">
    <property type="entry name" value="HisK_dim/P_dom"/>
</dbReference>
<dbReference type="SMART" id="SM00388">
    <property type="entry name" value="HisKA"/>
    <property type="match status" value="1"/>
</dbReference>
<evidence type="ECO:0000313" key="16">
    <source>
        <dbReference type="Proteomes" id="UP001432222"/>
    </source>
</evidence>
<dbReference type="Pfam" id="PF00672">
    <property type="entry name" value="HAMP"/>
    <property type="match status" value="1"/>
</dbReference>
<dbReference type="Gene3D" id="1.10.287.130">
    <property type="match status" value="1"/>
</dbReference>
<dbReference type="CDD" id="cd06225">
    <property type="entry name" value="HAMP"/>
    <property type="match status" value="1"/>
</dbReference>
<dbReference type="Pfam" id="PF02518">
    <property type="entry name" value="HATPase_c"/>
    <property type="match status" value="1"/>
</dbReference>
<dbReference type="SMART" id="SM00387">
    <property type="entry name" value="HATPase_c"/>
    <property type="match status" value="1"/>
</dbReference>
<keyword evidence="5" id="KW-0808">Transferase</keyword>
<evidence type="ECO:0000256" key="9">
    <source>
        <dbReference type="ARBA" id="ARBA00023012"/>
    </source>
</evidence>
<dbReference type="Pfam" id="PF00512">
    <property type="entry name" value="HisKA"/>
    <property type="match status" value="1"/>
</dbReference>
<organism evidence="15 16">
    <name type="scientific">Kitasatospora purpeofusca</name>
    <dbReference type="NCBI Taxonomy" id="67352"/>
    <lineage>
        <taxon>Bacteria</taxon>
        <taxon>Bacillati</taxon>
        <taxon>Actinomycetota</taxon>
        <taxon>Actinomycetes</taxon>
        <taxon>Kitasatosporales</taxon>
        <taxon>Streptomycetaceae</taxon>
        <taxon>Kitasatospora</taxon>
    </lineage>
</organism>
<dbReference type="GO" id="GO:0016301">
    <property type="term" value="F:kinase activity"/>
    <property type="evidence" value="ECO:0007669"/>
    <property type="project" value="UniProtKB-KW"/>
</dbReference>
<evidence type="ECO:0000256" key="5">
    <source>
        <dbReference type="ARBA" id="ARBA00022679"/>
    </source>
</evidence>
<dbReference type="PROSITE" id="PS50885">
    <property type="entry name" value="HAMP"/>
    <property type="match status" value="1"/>
</dbReference>
<keyword evidence="6 12" id="KW-0812">Transmembrane</keyword>
<dbReference type="SMART" id="SM00304">
    <property type="entry name" value="HAMP"/>
    <property type="match status" value="1"/>
</dbReference>
<dbReference type="EC" id="2.7.13.3" evidence="3"/>
<comment type="catalytic activity">
    <reaction evidence="1">
        <text>ATP + protein L-histidine = ADP + protein N-phospho-L-histidine.</text>
        <dbReference type="EC" id="2.7.13.3"/>
    </reaction>
</comment>
<dbReference type="Proteomes" id="UP001432222">
    <property type="component" value="Chromosome"/>
</dbReference>
<evidence type="ECO:0000256" key="6">
    <source>
        <dbReference type="ARBA" id="ARBA00022692"/>
    </source>
</evidence>
<proteinExistence type="predicted"/>
<evidence type="ECO:0000256" key="2">
    <source>
        <dbReference type="ARBA" id="ARBA00004236"/>
    </source>
</evidence>
<accession>A0ABZ1U0X9</accession>
<evidence type="ECO:0000256" key="12">
    <source>
        <dbReference type="SAM" id="Phobius"/>
    </source>
</evidence>
<reference evidence="15" key="1">
    <citation type="submission" date="2022-10" db="EMBL/GenBank/DDBJ databases">
        <title>The complete genomes of actinobacterial strains from the NBC collection.</title>
        <authorList>
            <person name="Joergensen T.S."/>
            <person name="Alvarez Arevalo M."/>
            <person name="Sterndorff E.B."/>
            <person name="Faurdal D."/>
            <person name="Vuksanovic O."/>
            <person name="Mourched A.-S."/>
            <person name="Charusanti P."/>
            <person name="Shaw S."/>
            <person name="Blin K."/>
            <person name="Weber T."/>
        </authorList>
    </citation>
    <scope>NUCLEOTIDE SEQUENCE</scope>
    <source>
        <strain evidence="15">NBC_00222</strain>
    </source>
</reference>
<feature type="region of interest" description="Disordered" evidence="11">
    <location>
        <begin position="427"/>
        <end position="449"/>
    </location>
</feature>
<dbReference type="EMBL" id="CP108110">
    <property type="protein sequence ID" value="WUQ84850.1"/>
    <property type="molecule type" value="Genomic_DNA"/>
</dbReference>
<dbReference type="PRINTS" id="PR00344">
    <property type="entry name" value="BCTRLSENSOR"/>
</dbReference>
<protein>
    <recommendedName>
        <fullName evidence="3">histidine kinase</fullName>
        <ecNumber evidence="3">2.7.13.3</ecNumber>
    </recommendedName>
</protein>
<dbReference type="InterPro" id="IPR036890">
    <property type="entry name" value="HATPase_C_sf"/>
</dbReference>
<dbReference type="Gene3D" id="6.10.340.10">
    <property type="match status" value="1"/>
</dbReference>
<dbReference type="CDD" id="cd00075">
    <property type="entry name" value="HATPase"/>
    <property type="match status" value="1"/>
</dbReference>
<dbReference type="SUPFAM" id="SSF55874">
    <property type="entry name" value="ATPase domain of HSP90 chaperone/DNA topoisomerase II/histidine kinase"/>
    <property type="match status" value="1"/>
</dbReference>
<dbReference type="PANTHER" id="PTHR45436:SF5">
    <property type="entry name" value="SENSOR HISTIDINE KINASE TRCS"/>
    <property type="match status" value="1"/>
</dbReference>
<name>A0ABZ1U0X9_9ACTN</name>
<dbReference type="PROSITE" id="PS50109">
    <property type="entry name" value="HIS_KIN"/>
    <property type="match status" value="1"/>
</dbReference>
<keyword evidence="16" id="KW-1185">Reference proteome</keyword>